<evidence type="ECO:0000313" key="2">
    <source>
        <dbReference type="Proteomes" id="UP000753908"/>
    </source>
</evidence>
<reference evidence="1" key="1">
    <citation type="submission" date="2021-05" db="EMBL/GenBank/DDBJ databases">
        <authorList>
            <person name="Pietrasiak N."/>
            <person name="Ward R."/>
            <person name="Stajich J.E."/>
            <person name="Kurbessoian T."/>
        </authorList>
    </citation>
    <scope>NUCLEOTIDE SEQUENCE</scope>
    <source>
        <strain evidence="1">CPER-KK1</strain>
    </source>
</reference>
<gene>
    <name evidence="1" type="ORF">KME25_15125</name>
</gene>
<comment type="caution">
    <text evidence="1">The sequence shown here is derived from an EMBL/GenBank/DDBJ whole genome shotgun (WGS) entry which is preliminary data.</text>
</comment>
<dbReference type="EMBL" id="JAHHIF010000018">
    <property type="protein sequence ID" value="MBW4545763.1"/>
    <property type="molecule type" value="Genomic_DNA"/>
</dbReference>
<name>A0A951PLZ2_9CYAN</name>
<reference evidence="1" key="2">
    <citation type="journal article" date="2022" name="Microbiol. Resour. Announc.">
        <title>Metagenome Sequencing to Explore Phylogenomics of Terrestrial Cyanobacteria.</title>
        <authorList>
            <person name="Ward R.D."/>
            <person name="Stajich J.E."/>
            <person name="Johansen J.R."/>
            <person name="Huntemann M."/>
            <person name="Clum A."/>
            <person name="Foster B."/>
            <person name="Foster B."/>
            <person name="Roux S."/>
            <person name="Palaniappan K."/>
            <person name="Varghese N."/>
            <person name="Mukherjee S."/>
            <person name="Reddy T.B.K."/>
            <person name="Daum C."/>
            <person name="Copeland A."/>
            <person name="Chen I.A."/>
            <person name="Ivanova N.N."/>
            <person name="Kyrpides N.C."/>
            <person name="Shapiro N."/>
            <person name="Eloe-Fadrosh E.A."/>
            <person name="Pietrasiak N."/>
        </authorList>
    </citation>
    <scope>NUCLEOTIDE SEQUENCE</scope>
    <source>
        <strain evidence="1">CPER-KK1</strain>
    </source>
</reference>
<proteinExistence type="predicted"/>
<organism evidence="1 2">
    <name type="scientific">Symplocastrum torsivum CPER-KK1</name>
    <dbReference type="NCBI Taxonomy" id="450513"/>
    <lineage>
        <taxon>Bacteria</taxon>
        <taxon>Bacillati</taxon>
        <taxon>Cyanobacteriota</taxon>
        <taxon>Cyanophyceae</taxon>
        <taxon>Oscillatoriophycideae</taxon>
        <taxon>Oscillatoriales</taxon>
        <taxon>Microcoleaceae</taxon>
        <taxon>Symplocastrum</taxon>
    </lineage>
</organism>
<dbReference type="Proteomes" id="UP000753908">
    <property type="component" value="Unassembled WGS sequence"/>
</dbReference>
<dbReference type="AlphaFoldDB" id="A0A951PLZ2"/>
<protein>
    <submittedName>
        <fullName evidence="1">Uncharacterized protein</fullName>
    </submittedName>
</protein>
<sequence>MAIILTPEEIAQYRSAWANNPKAIADLDVIEACDGDLQRASRVLSRRAGAEDDRFVSNRLEQGLKQCRDAICEKEFKDDLLPELLEVVKESLAANSQSFLVALEIPVALYITKVGVNNFCKSSDLSLEGQKRKFLCLNWAGGLADLKEQYTSLELQKQSSDWWIND</sequence>
<evidence type="ECO:0000313" key="1">
    <source>
        <dbReference type="EMBL" id="MBW4545763.1"/>
    </source>
</evidence>
<accession>A0A951PLZ2</accession>